<evidence type="ECO:0000313" key="5">
    <source>
        <dbReference type="Proteomes" id="UP000231637"/>
    </source>
</evidence>
<dbReference type="GO" id="GO:0009229">
    <property type="term" value="P:thiamine diphosphate biosynthetic process"/>
    <property type="evidence" value="ECO:0007669"/>
    <property type="project" value="UniProtKB-UniPathway"/>
</dbReference>
<proteinExistence type="predicted"/>
<reference evidence="4 5" key="1">
    <citation type="submission" date="2016-12" db="EMBL/GenBank/DDBJ databases">
        <title>Isolation and genomic insights into novel planktonic Zetaproteobacteria from stratified waters of the Chesapeake Bay.</title>
        <authorList>
            <person name="McAllister S.M."/>
            <person name="Kato S."/>
            <person name="Chan C.S."/>
            <person name="Chiu B.K."/>
            <person name="Field E.K."/>
        </authorList>
    </citation>
    <scope>NUCLEOTIDE SEQUENCE [LARGE SCALE GENOMIC DNA]</scope>
    <source>
        <strain evidence="4 5">CP-8</strain>
    </source>
</reference>
<dbReference type="InterPro" id="IPR029056">
    <property type="entry name" value="Ribokinase-like"/>
</dbReference>
<sequence>MSAAGRPVCLTIGGSDSCSGAGVQADLRVFEAIGVHGCSAITALTAQNPAAITRVEPVSLAQLDAEIHAIFDYFDVAVVKTGMLVDAEHVALVSALLDQLHDGLLVVDPVMVSSSGRSLLDQGGVDALQQALLPLATLVTPNLNEAAVLLGESITDAESAATQLSERLGRAVLLKGGHSEGDVLIDLLCDSDGDTRRFSHERQPWSELQRHGTGCRLASAIAAHLAAGDLLSEAVARSVTFLQNQ</sequence>
<evidence type="ECO:0000256" key="2">
    <source>
        <dbReference type="ARBA" id="ARBA00012135"/>
    </source>
</evidence>
<evidence type="ECO:0000313" key="4">
    <source>
        <dbReference type="EMBL" id="ATX82259.1"/>
    </source>
</evidence>
<dbReference type="PANTHER" id="PTHR20858:SF17">
    <property type="entry name" value="HYDROXYMETHYLPYRIMIDINE_PHOSPHOMETHYLPYRIMIDINE KINASE THI20-RELATED"/>
    <property type="match status" value="1"/>
</dbReference>
<evidence type="ECO:0000259" key="3">
    <source>
        <dbReference type="Pfam" id="PF08543"/>
    </source>
</evidence>
<gene>
    <name evidence="4" type="ORF">Ga0123462_1396</name>
</gene>
<dbReference type="AlphaFoldDB" id="A0A2K8L7N5"/>
<evidence type="ECO:0000256" key="1">
    <source>
        <dbReference type="ARBA" id="ARBA00004948"/>
    </source>
</evidence>
<organism evidence="4 5">
    <name type="scientific">Mariprofundus ferrinatatus</name>
    <dbReference type="NCBI Taxonomy" id="1921087"/>
    <lineage>
        <taxon>Bacteria</taxon>
        <taxon>Pseudomonadati</taxon>
        <taxon>Pseudomonadota</taxon>
        <taxon>Candidatius Mariprofundia</taxon>
        <taxon>Mariprofundales</taxon>
        <taxon>Mariprofundaceae</taxon>
        <taxon>Mariprofundus</taxon>
    </lineage>
</organism>
<dbReference type="RefSeq" id="WP_100265630.1">
    <property type="nucleotide sequence ID" value="NZ_CP018800.1"/>
</dbReference>
<dbReference type="GO" id="GO:0008972">
    <property type="term" value="F:phosphomethylpyrimidine kinase activity"/>
    <property type="evidence" value="ECO:0007669"/>
    <property type="project" value="InterPro"/>
</dbReference>
<keyword evidence="4" id="KW-0808">Transferase</keyword>
<dbReference type="OrthoDB" id="9810880at2"/>
<dbReference type="CDD" id="cd01169">
    <property type="entry name" value="HMPP_kinase"/>
    <property type="match status" value="1"/>
</dbReference>
<accession>A0A2K8L7N5</accession>
<dbReference type="GO" id="GO:0009228">
    <property type="term" value="P:thiamine biosynthetic process"/>
    <property type="evidence" value="ECO:0007669"/>
    <property type="project" value="InterPro"/>
</dbReference>
<dbReference type="KEGG" id="mfn:Ga0123462_1396"/>
<dbReference type="Pfam" id="PF08543">
    <property type="entry name" value="Phos_pyr_kin"/>
    <property type="match status" value="1"/>
</dbReference>
<comment type="pathway">
    <text evidence="1">Cofactor biosynthesis; thiamine diphosphate biosynthesis.</text>
</comment>
<keyword evidence="4" id="KW-0418">Kinase</keyword>
<dbReference type="InterPro" id="IPR004399">
    <property type="entry name" value="HMP/HMP-P_kinase_dom"/>
</dbReference>
<dbReference type="Proteomes" id="UP000231637">
    <property type="component" value="Chromosome"/>
</dbReference>
<dbReference type="UniPathway" id="UPA00060">
    <property type="reaction ID" value="UER00138"/>
</dbReference>
<dbReference type="InterPro" id="IPR013749">
    <property type="entry name" value="PM/HMP-P_kinase-1"/>
</dbReference>
<dbReference type="SUPFAM" id="SSF53613">
    <property type="entry name" value="Ribokinase-like"/>
    <property type="match status" value="1"/>
</dbReference>
<dbReference type="EC" id="2.7.1.49" evidence="2"/>
<dbReference type="PANTHER" id="PTHR20858">
    <property type="entry name" value="PHOSPHOMETHYLPYRIMIDINE KINASE"/>
    <property type="match status" value="1"/>
</dbReference>
<dbReference type="NCBIfam" id="TIGR00097">
    <property type="entry name" value="HMP-P_kinase"/>
    <property type="match status" value="1"/>
</dbReference>
<dbReference type="GO" id="GO:0008902">
    <property type="term" value="F:hydroxymethylpyrimidine kinase activity"/>
    <property type="evidence" value="ECO:0007669"/>
    <property type="project" value="UniProtKB-EC"/>
</dbReference>
<feature type="domain" description="Pyridoxamine kinase/Phosphomethylpyrimidine kinase" evidence="3">
    <location>
        <begin position="16"/>
        <end position="244"/>
    </location>
</feature>
<dbReference type="GO" id="GO:0005829">
    <property type="term" value="C:cytosol"/>
    <property type="evidence" value="ECO:0007669"/>
    <property type="project" value="TreeGrafter"/>
</dbReference>
<keyword evidence="5" id="KW-1185">Reference proteome</keyword>
<name>A0A2K8L7N5_9PROT</name>
<dbReference type="Gene3D" id="3.40.1190.20">
    <property type="match status" value="1"/>
</dbReference>
<protein>
    <recommendedName>
        <fullName evidence="2">hydroxymethylpyrimidine kinase</fullName>
        <ecNumber evidence="2">2.7.1.49</ecNumber>
    </recommendedName>
</protein>
<dbReference type="EMBL" id="CP018800">
    <property type="protein sequence ID" value="ATX82259.1"/>
    <property type="molecule type" value="Genomic_DNA"/>
</dbReference>